<dbReference type="GO" id="GO:0006508">
    <property type="term" value="P:proteolysis"/>
    <property type="evidence" value="ECO:0007669"/>
    <property type="project" value="UniProtKB-KW"/>
</dbReference>
<evidence type="ECO:0000256" key="1">
    <source>
        <dbReference type="ARBA" id="ARBA00002657"/>
    </source>
</evidence>
<dbReference type="InterPro" id="IPR034035">
    <property type="entry name" value="Astacin-like_dom"/>
</dbReference>
<feature type="domain" description="ShKT" evidence="12">
    <location>
        <begin position="248"/>
        <end position="282"/>
    </location>
</feature>
<feature type="binding site" evidence="10">
    <location>
        <position position="60"/>
    </location>
    <ligand>
        <name>Zn(2+)</name>
        <dbReference type="ChEBI" id="CHEBI:29105"/>
        <note>catalytic</note>
    </ligand>
</feature>
<keyword evidence="6 10" id="KW-0482">Metalloprotease</keyword>
<evidence type="ECO:0000256" key="2">
    <source>
        <dbReference type="ARBA" id="ARBA00022670"/>
    </source>
</evidence>
<dbReference type="Pfam" id="PF01549">
    <property type="entry name" value="ShK"/>
    <property type="match status" value="1"/>
</dbReference>
<dbReference type="Gene3D" id="3.40.390.10">
    <property type="entry name" value="Collagenase (Catalytic Domain)"/>
    <property type="match status" value="1"/>
</dbReference>
<keyword evidence="8 9" id="KW-1015">Disulfide bond</keyword>
<comment type="cofactor">
    <cofactor evidence="10 11">
        <name>Zn(2+)</name>
        <dbReference type="ChEBI" id="CHEBI:29105"/>
    </cofactor>
    <text evidence="10 11">Binds 1 zinc ion per subunit.</text>
</comment>
<keyword evidence="5 10" id="KW-0862">Zinc</keyword>
<dbReference type="PROSITE" id="PS51670">
    <property type="entry name" value="SHKT"/>
    <property type="match status" value="1"/>
</dbReference>
<dbReference type="GO" id="GO:0004222">
    <property type="term" value="F:metalloendopeptidase activity"/>
    <property type="evidence" value="ECO:0007669"/>
    <property type="project" value="UniProtKB-UniRule"/>
</dbReference>
<dbReference type="EC" id="3.4.24.-" evidence="11"/>
<dbReference type="PRINTS" id="PR00480">
    <property type="entry name" value="ASTACIN"/>
</dbReference>
<sequence length="298" mass="33103">CVKFVPRTALDNDFLYIGKIDGCYSDVGKAGRRQELSLDDGCLQYDTVIHELMHSVGFYHEHERWDRDEHITILWHNIDRGAYDQFGKVDPTEASYYGQAYDYFSVMHYDSFAFSKNGFHTMVARRPAMTKVIGTATDFSPTDILKINMMYSCTEQLAASAVLTPTIIGTFSLSAENLPSAPQIPQPGIIPSPGIPPPPTALGGTPTAVVDGSGRLPVITQMIGATNFDNIGMTVDTITKPLEGSELCQDRTSLCWRWLDRCRVLFYEKIMREFCGASCGFCLRGLPNIASSPKARFL</sequence>
<evidence type="ECO:0000256" key="10">
    <source>
        <dbReference type="PROSITE-ProRule" id="PRU01211"/>
    </source>
</evidence>
<keyword evidence="2 10" id="KW-0645">Protease</keyword>
<proteinExistence type="predicted"/>
<name>A0AAN5I3J2_9BILA</name>
<reference evidence="15" key="1">
    <citation type="submission" date="2022-10" db="EMBL/GenBank/DDBJ databases">
        <title>Genome assembly of Pristionchus species.</title>
        <authorList>
            <person name="Yoshida K."/>
            <person name="Sommer R.J."/>
        </authorList>
    </citation>
    <scope>NUCLEOTIDE SEQUENCE [LARGE SCALE GENOMIC DNA]</scope>
    <source>
        <strain evidence="15">RS5460</strain>
    </source>
</reference>
<accession>A0AAN5I3J2</accession>
<dbReference type="SMART" id="SM00254">
    <property type="entry name" value="ShKT"/>
    <property type="match status" value="1"/>
</dbReference>
<evidence type="ECO:0000256" key="8">
    <source>
        <dbReference type="ARBA" id="ARBA00023157"/>
    </source>
</evidence>
<evidence type="ECO:0000256" key="7">
    <source>
        <dbReference type="ARBA" id="ARBA00023145"/>
    </source>
</evidence>
<evidence type="ECO:0000256" key="4">
    <source>
        <dbReference type="ARBA" id="ARBA00022801"/>
    </source>
</evidence>
<keyword evidence="4 10" id="KW-0378">Hydrolase</keyword>
<evidence type="ECO:0000256" key="6">
    <source>
        <dbReference type="ARBA" id="ARBA00023049"/>
    </source>
</evidence>
<dbReference type="Proteomes" id="UP001328107">
    <property type="component" value="Unassembled WGS sequence"/>
</dbReference>
<keyword evidence="7" id="KW-0865">Zymogen</keyword>
<comment type="caution">
    <text evidence="14">The sequence shown here is derived from an EMBL/GenBank/DDBJ whole genome shotgun (WGS) entry which is preliminary data.</text>
</comment>
<dbReference type="InterPro" id="IPR006026">
    <property type="entry name" value="Peptidase_Metallo"/>
</dbReference>
<evidence type="ECO:0000313" key="14">
    <source>
        <dbReference type="EMBL" id="GMR50369.1"/>
    </source>
</evidence>
<feature type="binding site" evidence="10">
    <location>
        <position position="54"/>
    </location>
    <ligand>
        <name>Zn(2+)</name>
        <dbReference type="ChEBI" id="CHEBI:29105"/>
        <note>catalytic</note>
    </ligand>
</feature>
<dbReference type="SMART" id="SM00235">
    <property type="entry name" value="ZnMc"/>
    <property type="match status" value="1"/>
</dbReference>
<comment type="caution">
    <text evidence="9">Lacks conserved residue(s) required for the propagation of feature annotation.</text>
</comment>
<feature type="disulfide bond" evidence="9">
    <location>
        <begin position="248"/>
        <end position="282"/>
    </location>
</feature>
<evidence type="ECO:0000259" key="13">
    <source>
        <dbReference type="PROSITE" id="PS51864"/>
    </source>
</evidence>
<feature type="active site" evidence="10">
    <location>
        <position position="51"/>
    </location>
</feature>
<protein>
    <recommendedName>
        <fullName evidence="11">Metalloendopeptidase</fullName>
        <ecNumber evidence="11">3.4.24.-</ecNumber>
    </recommendedName>
</protein>
<feature type="non-terminal residue" evidence="14">
    <location>
        <position position="1"/>
    </location>
</feature>
<feature type="domain" description="Peptidase M12A" evidence="13">
    <location>
        <begin position="1"/>
        <end position="154"/>
    </location>
</feature>
<gene>
    <name evidence="14" type="ORF">PMAYCL1PPCAC_20564</name>
</gene>
<dbReference type="PANTHER" id="PTHR10127">
    <property type="entry name" value="DISCOIDIN, CUB, EGF, LAMININ , AND ZINC METALLOPROTEASE DOMAIN CONTAINING"/>
    <property type="match status" value="1"/>
</dbReference>
<dbReference type="GO" id="GO:0008270">
    <property type="term" value="F:zinc ion binding"/>
    <property type="evidence" value="ECO:0007669"/>
    <property type="project" value="UniProtKB-UniRule"/>
</dbReference>
<dbReference type="InterPro" id="IPR003582">
    <property type="entry name" value="ShKT_dom"/>
</dbReference>
<dbReference type="PANTHER" id="PTHR10127:SF883">
    <property type="entry name" value="ZINC METALLOPROTEINASE NAS-8"/>
    <property type="match status" value="1"/>
</dbReference>
<dbReference type="Gene3D" id="1.10.10.1940">
    <property type="match status" value="1"/>
</dbReference>
<dbReference type="InterPro" id="IPR024079">
    <property type="entry name" value="MetalloPept_cat_dom_sf"/>
</dbReference>
<dbReference type="AlphaFoldDB" id="A0AAN5I3J2"/>
<evidence type="ECO:0000256" key="11">
    <source>
        <dbReference type="RuleBase" id="RU361183"/>
    </source>
</evidence>
<evidence type="ECO:0000256" key="9">
    <source>
        <dbReference type="PROSITE-ProRule" id="PRU01005"/>
    </source>
</evidence>
<organism evidence="14 15">
    <name type="scientific">Pristionchus mayeri</name>
    <dbReference type="NCBI Taxonomy" id="1317129"/>
    <lineage>
        <taxon>Eukaryota</taxon>
        <taxon>Metazoa</taxon>
        <taxon>Ecdysozoa</taxon>
        <taxon>Nematoda</taxon>
        <taxon>Chromadorea</taxon>
        <taxon>Rhabditida</taxon>
        <taxon>Rhabditina</taxon>
        <taxon>Diplogasteromorpha</taxon>
        <taxon>Diplogasteroidea</taxon>
        <taxon>Neodiplogasteridae</taxon>
        <taxon>Pristionchus</taxon>
    </lineage>
</organism>
<dbReference type="SUPFAM" id="SSF55486">
    <property type="entry name" value="Metalloproteases ('zincins'), catalytic domain"/>
    <property type="match status" value="1"/>
</dbReference>
<evidence type="ECO:0000313" key="15">
    <source>
        <dbReference type="Proteomes" id="UP001328107"/>
    </source>
</evidence>
<evidence type="ECO:0000256" key="3">
    <source>
        <dbReference type="ARBA" id="ARBA00022723"/>
    </source>
</evidence>
<keyword evidence="3 10" id="KW-0479">Metal-binding</keyword>
<dbReference type="Pfam" id="PF01400">
    <property type="entry name" value="Astacin"/>
    <property type="match status" value="1"/>
</dbReference>
<feature type="binding site" evidence="10">
    <location>
        <position position="50"/>
    </location>
    <ligand>
        <name>Zn(2+)</name>
        <dbReference type="ChEBI" id="CHEBI:29105"/>
        <note>catalytic</note>
    </ligand>
</feature>
<dbReference type="EMBL" id="BTRK01000004">
    <property type="protein sequence ID" value="GMR50369.1"/>
    <property type="molecule type" value="Genomic_DNA"/>
</dbReference>
<dbReference type="InterPro" id="IPR001506">
    <property type="entry name" value="Peptidase_M12A"/>
</dbReference>
<dbReference type="PROSITE" id="PS51864">
    <property type="entry name" value="ASTACIN"/>
    <property type="match status" value="1"/>
</dbReference>
<keyword evidence="15" id="KW-1185">Reference proteome</keyword>
<comment type="function">
    <text evidence="1">Metalloprotease.</text>
</comment>
<evidence type="ECO:0000259" key="12">
    <source>
        <dbReference type="PROSITE" id="PS51670"/>
    </source>
</evidence>
<evidence type="ECO:0000256" key="5">
    <source>
        <dbReference type="ARBA" id="ARBA00022833"/>
    </source>
</evidence>
<dbReference type="CDD" id="cd04280">
    <property type="entry name" value="ZnMc_astacin_like"/>
    <property type="match status" value="1"/>
</dbReference>